<dbReference type="EMBL" id="AVOT02100523">
    <property type="protein sequence ID" value="MBW0577400.1"/>
    <property type="molecule type" value="Genomic_DNA"/>
</dbReference>
<dbReference type="Proteomes" id="UP000765509">
    <property type="component" value="Unassembled WGS sequence"/>
</dbReference>
<name>A0A9Q3PY37_9BASI</name>
<gene>
    <name evidence="1" type="ORF">O181_117115</name>
</gene>
<comment type="caution">
    <text evidence="1">The sequence shown here is derived from an EMBL/GenBank/DDBJ whole genome shotgun (WGS) entry which is preliminary data.</text>
</comment>
<proteinExistence type="predicted"/>
<protein>
    <submittedName>
        <fullName evidence="1">Uncharacterized protein</fullName>
    </submittedName>
</protein>
<accession>A0A9Q3PY37</accession>
<keyword evidence="2" id="KW-1185">Reference proteome</keyword>
<organism evidence="1 2">
    <name type="scientific">Austropuccinia psidii MF-1</name>
    <dbReference type="NCBI Taxonomy" id="1389203"/>
    <lineage>
        <taxon>Eukaryota</taxon>
        <taxon>Fungi</taxon>
        <taxon>Dikarya</taxon>
        <taxon>Basidiomycota</taxon>
        <taxon>Pucciniomycotina</taxon>
        <taxon>Pucciniomycetes</taxon>
        <taxon>Pucciniales</taxon>
        <taxon>Sphaerophragmiaceae</taxon>
        <taxon>Austropuccinia</taxon>
    </lineage>
</organism>
<reference evidence="1" key="1">
    <citation type="submission" date="2021-03" db="EMBL/GenBank/DDBJ databases">
        <title>Draft genome sequence of rust myrtle Austropuccinia psidii MF-1, a brazilian biotype.</title>
        <authorList>
            <person name="Quecine M.C."/>
            <person name="Pachon D.M.R."/>
            <person name="Bonatelli M.L."/>
            <person name="Correr F.H."/>
            <person name="Franceschini L.M."/>
            <person name="Leite T.F."/>
            <person name="Margarido G.R.A."/>
            <person name="Almeida C.A."/>
            <person name="Ferrarezi J.A."/>
            <person name="Labate C.A."/>
        </authorList>
    </citation>
    <scope>NUCLEOTIDE SEQUENCE</scope>
    <source>
        <strain evidence="1">MF-1</strain>
    </source>
</reference>
<sequence length="171" mass="19172">MAKRTPGPKLATFNHWPLKIIRGHQIKPRKVSAHSGERRLFTNVLHTMDSGMVHIWYNIPLCTNFSQQSTGDGLRTKLGHLNKVTKSITHFEGSLFSHSVLQSMAASRSPFEDPNLLALQELGFTFFQDYSKANSKILSSIQSVVKASSTSVFLGQLNWPIKVVLKQAVWP</sequence>
<dbReference type="AlphaFoldDB" id="A0A9Q3PY37"/>
<evidence type="ECO:0000313" key="1">
    <source>
        <dbReference type="EMBL" id="MBW0577400.1"/>
    </source>
</evidence>
<evidence type="ECO:0000313" key="2">
    <source>
        <dbReference type="Proteomes" id="UP000765509"/>
    </source>
</evidence>